<sequence length="878" mass="95687">MSLSTLPAELQRYIGNLLVCASDLNSLSQCCGCFYEHFNPLLYRQGTRKLVAAKWAVDKNSVPALQGLKRAGIALNTCDGGPGSRGSEILHDAANLGLLDLINYVLDTGDIDINSQGYQRKAGTYKHGATPLYMAAAAGRTEAVRLLLDRGADPNAPRRPDRVCNPLVAAIWGQHDQIARMLITAGADVTCAGEPPVHDYPIIAAVTSGNLDMATLLLEAGVDLYTVGADGRDVFVWAFDEGNNPALLEMLLSRGARTKGRYPGSSRQRQNELNDCLSTVVFRGWYNVVKMLLDEGADVNSREFPTSNPLLIDAIRERHFDMAELFIQRGADVNARSPDGCSALHYTSKKEHLPLVKALLAAGADVSATNDADNQPLRWVECAAIAKLLVENGADCNYDDGANDNALKTAVDCRRIDVARVLLEAGAHVSEPGGSDLLYSACVGSSFRLVELLLDYGVNISAPNGRSSACLSVAAGYGSLAIVKLLLDRGVDANSCSPNRWMPLRNAACTNHLDVMDILIRHGADIENKTALGNTVLLDTVEAKQAPAVEFLIAKGADIEAKTAQGANALILASSFYFNEAIVDVMLRDGRVDVNIQDMYGRTALLYASMRGRDGIVEKLLDHQPSADVSLKDFWGATPLSMAVRNGHARIVQMLLAAQDKSQPLLAIKDEHGRSIIDWARRTSNGKIWRMLAATPEGATVDIVEDSEELMMHFVEDRCFCDICGRCWVCKEDGLNRFCYQCGGDQPSDFCLCRFCEEDGVRVDEGGDGDDDDDGDGEEDGDDGEEVGEEAGEEESGSEISDDWSEDWGESANEVDDEGNVEEHRPRRIEECSEEYSEEHSEVHKEHDDSGDVEMEDAQPQCNDILDEELYLEDFFAL</sequence>
<dbReference type="Proteomes" id="UP001148737">
    <property type="component" value="Unassembled WGS sequence"/>
</dbReference>
<gene>
    <name evidence="1" type="ORF">NLG97_g8552</name>
</gene>
<protein>
    <submittedName>
        <fullName evidence="1">Uncharacterized protein</fullName>
    </submittedName>
</protein>
<evidence type="ECO:0000313" key="1">
    <source>
        <dbReference type="EMBL" id="KAJ3478545.1"/>
    </source>
</evidence>
<name>A0ACC1QIL3_9HYPO</name>
<comment type="caution">
    <text evidence="1">The sequence shown here is derived from an EMBL/GenBank/DDBJ whole genome shotgun (WGS) entry which is preliminary data.</text>
</comment>
<evidence type="ECO:0000313" key="2">
    <source>
        <dbReference type="Proteomes" id="UP001148737"/>
    </source>
</evidence>
<proteinExistence type="predicted"/>
<organism evidence="1 2">
    <name type="scientific">Lecanicillium saksenae</name>
    <dbReference type="NCBI Taxonomy" id="468837"/>
    <lineage>
        <taxon>Eukaryota</taxon>
        <taxon>Fungi</taxon>
        <taxon>Dikarya</taxon>
        <taxon>Ascomycota</taxon>
        <taxon>Pezizomycotina</taxon>
        <taxon>Sordariomycetes</taxon>
        <taxon>Hypocreomycetidae</taxon>
        <taxon>Hypocreales</taxon>
        <taxon>Cordycipitaceae</taxon>
        <taxon>Lecanicillium</taxon>
    </lineage>
</organism>
<dbReference type="EMBL" id="JANAKD010001533">
    <property type="protein sequence ID" value="KAJ3478545.1"/>
    <property type="molecule type" value="Genomic_DNA"/>
</dbReference>
<reference evidence="1" key="1">
    <citation type="submission" date="2022-07" db="EMBL/GenBank/DDBJ databases">
        <title>Genome Sequence of Lecanicillium saksenae.</title>
        <authorList>
            <person name="Buettner E."/>
        </authorList>
    </citation>
    <scope>NUCLEOTIDE SEQUENCE</scope>
    <source>
        <strain evidence="1">VT-O1</strain>
    </source>
</reference>
<accession>A0ACC1QIL3</accession>
<keyword evidence="2" id="KW-1185">Reference proteome</keyword>